<feature type="transmembrane region" description="Helical" evidence="1">
    <location>
        <begin position="38"/>
        <end position="58"/>
    </location>
</feature>
<dbReference type="EMBL" id="NPIA01000002">
    <property type="protein sequence ID" value="OZM57582.1"/>
    <property type="molecule type" value="Genomic_DNA"/>
</dbReference>
<sequence>MNSTKSYFLYALLLFTTLLFISHIDYRLEVIASEQYNFWEWLTITQFLYISIGVVLAIPHLIKNRKEKSMWKIDYKKLLLFGLPSMYLTFSFTLHVYFKIPYYIMITSSLFKIAAILLGYIVATSFYKVNSWD</sequence>
<reference evidence="2 3" key="2">
    <citation type="submission" date="2017-09" db="EMBL/GenBank/DDBJ databases">
        <title>Bacillus patelloidae sp. nov., isolated from the intestinal tract of a marine limpet.</title>
        <authorList>
            <person name="Liu R."/>
            <person name="Dong C."/>
            <person name="Shao Z."/>
        </authorList>
    </citation>
    <scope>NUCLEOTIDE SEQUENCE [LARGE SCALE GENOMIC DNA]</scope>
    <source>
        <strain evidence="2 3">SA5d-4</strain>
    </source>
</reference>
<name>A0A263BVK5_9BACI</name>
<keyword evidence="3" id="KW-1185">Reference proteome</keyword>
<organism evidence="2 3">
    <name type="scientific">Lottiidibacillus patelloidae</name>
    <dbReference type="NCBI Taxonomy" id="2670334"/>
    <lineage>
        <taxon>Bacteria</taxon>
        <taxon>Bacillati</taxon>
        <taxon>Bacillota</taxon>
        <taxon>Bacilli</taxon>
        <taxon>Bacillales</taxon>
        <taxon>Bacillaceae</taxon>
        <taxon>Lottiidibacillus</taxon>
    </lineage>
</organism>
<evidence type="ECO:0000256" key="1">
    <source>
        <dbReference type="SAM" id="Phobius"/>
    </source>
</evidence>
<dbReference type="AlphaFoldDB" id="A0A263BVK5"/>
<keyword evidence="1" id="KW-1133">Transmembrane helix</keyword>
<dbReference type="Proteomes" id="UP000217083">
    <property type="component" value="Unassembled WGS sequence"/>
</dbReference>
<evidence type="ECO:0000313" key="3">
    <source>
        <dbReference type="Proteomes" id="UP000217083"/>
    </source>
</evidence>
<evidence type="ECO:0000313" key="2">
    <source>
        <dbReference type="EMBL" id="OZM57582.1"/>
    </source>
</evidence>
<feature type="transmembrane region" description="Helical" evidence="1">
    <location>
        <begin position="7"/>
        <end position="26"/>
    </location>
</feature>
<proteinExistence type="predicted"/>
<feature type="transmembrane region" description="Helical" evidence="1">
    <location>
        <begin position="104"/>
        <end position="127"/>
    </location>
</feature>
<dbReference type="RefSeq" id="WP_094922346.1">
    <property type="nucleotide sequence ID" value="NZ_NPIA01000002.1"/>
</dbReference>
<protein>
    <submittedName>
        <fullName evidence="2">Uncharacterized protein</fullName>
    </submittedName>
</protein>
<accession>A0A263BVK5</accession>
<keyword evidence="1" id="KW-0812">Transmembrane</keyword>
<feature type="transmembrane region" description="Helical" evidence="1">
    <location>
        <begin position="78"/>
        <end position="98"/>
    </location>
</feature>
<comment type="caution">
    <text evidence="2">The sequence shown here is derived from an EMBL/GenBank/DDBJ whole genome shotgun (WGS) entry which is preliminary data.</text>
</comment>
<reference evidence="3" key="1">
    <citation type="submission" date="2017-08" db="EMBL/GenBank/DDBJ databases">
        <authorList>
            <person name="Huang Z."/>
        </authorList>
    </citation>
    <scope>NUCLEOTIDE SEQUENCE [LARGE SCALE GENOMIC DNA]</scope>
    <source>
        <strain evidence="3">SA5d-4</strain>
    </source>
</reference>
<keyword evidence="1" id="KW-0472">Membrane</keyword>
<gene>
    <name evidence="2" type="ORF">CIB95_04210</name>
</gene>